<evidence type="ECO:0000256" key="2">
    <source>
        <dbReference type="ARBA" id="ARBA00022771"/>
    </source>
</evidence>
<keyword evidence="1" id="KW-0479">Metal-binding</keyword>
<name>A0AA39NAZ6_ARMTA</name>
<dbReference type="EMBL" id="JAUEPS010000009">
    <property type="protein sequence ID" value="KAK0462310.1"/>
    <property type="molecule type" value="Genomic_DNA"/>
</dbReference>
<dbReference type="Proteomes" id="UP001175211">
    <property type="component" value="Unassembled WGS sequence"/>
</dbReference>
<dbReference type="AlphaFoldDB" id="A0AA39NAZ6"/>
<accession>A0AA39NAZ6</accession>
<evidence type="ECO:0000313" key="6">
    <source>
        <dbReference type="Proteomes" id="UP001175211"/>
    </source>
</evidence>
<evidence type="ECO:0000313" key="5">
    <source>
        <dbReference type="EMBL" id="KAK0462310.1"/>
    </source>
</evidence>
<dbReference type="GO" id="GO:0008270">
    <property type="term" value="F:zinc ion binding"/>
    <property type="evidence" value="ECO:0007669"/>
    <property type="project" value="UniProtKB-KW"/>
</dbReference>
<dbReference type="InterPro" id="IPR002893">
    <property type="entry name" value="Znf_MYND"/>
</dbReference>
<comment type="caution">
    <text evidence="5">The sequence shown here is derived from an EMBL/GenBank/DDBJ whole genome shotgun (WGS) entry which is preliminary data.</text>
</comment>
<protein>
    <recommendedName>
        <fullName evidence="4">MYND-type domain-containing protein</fullName>
    </recommendedName>
</protein>
<organism evidence="5 6">
    <name type="scientific">Armillaria tabescens</name>
    <name type="common">Ringless honey mushroom</name>
    <name type="synonym">Agaricus tabescens</name>
    <dbReference type="NCBI Taxonomy" id="1929756"/>
    <lineage>
        <taxon>Eukaryota</taxon>
        <taxon>Fungi</taxon>
        <taxon>Dikarya</taxon>
        <taxon>Basidiomycota</taxon>
        <taxon>Agaricomycotina</taxon>
        <taxon>Agaricomycetes</taxon>
        <taxon>Agaricomycetidae</taxon>
        <taxon>Agaricales</taxon>
        <taxon>Marasmiineae</taxon>
        <taxon>Physalacriaceae</taxon>
        <taxon>Desarmillaria</taxon>
    </lineage>
</organism>
<dbReference type="GeneID" id="85355873"/>
<keyword evidence="2" id="KW-0863">Zinc-finger</keyword>
<evidence type="ECO:0000256" key="1">
    <source>
        <dbReference type="ARBA" id="ARBA00022723"/>
    </source>
</evidence>
<evidence type="ECO:0000259" key="4">
    <source>
        <dbReference type="Pfam" id="PF01753"/>
    </source>
</evidence>
<gene>
    <name evidence="5" type="ORF">EV420DRAFT_1523999</name>
</gene>
<keyword evidence="6" id="KW-1185">Reference proteome</keyword>
<dbReference type="SUPFAM" id="SSF144232">
    <property type="entry name" value="HIT/MYND zinc finger-like"/>
    <property type="match status" value="1"/>
</dbReference>
<proteinExistence type="predicted"/>
<reference evidence="5" key="1">
    <citation type="submission" date="2023-06" db="EMBL/GenBank/DDBJ databases">
        <authorList>
            <consortium name="Lawrence Berkeley National Laboratory"/>
            <person name="Ahrendt S."/>
            <person name="Sahu N."/>
            <person name="Indic B."/>
            <person name="Wong-Bajracharya J."/>
            <person name="Merenyi Z."/>
            <person name="Ke H.-M."/>
            <person name="Monk M."/>
            <person name="Kocsube S."/>
            <person name="Drula E."/>
            <person name="Lipzen A."/>
            <person name="Balint B."/>
            <person name="Henrissat B."/>
            <person name="Andreopoulos B."/>
            <person name="Martin F.M."/>
            <person name="Harder C.B."/>
            <person name="Rigling D."/>
            <person name="Ford K.L."/>
            <person name="Foster G.D."/>
            <person name="Pangilinan J."/>
            <person name="Papanicolaou A."/>
            <person name="Barry K."/>
            <person name="LaButti K."/>
            <person name="Viragh M."/>
            <person name="Koriabine M."/>
            <person name="Yan M."/>
            <person name="Riley R."/>
            <person name="Champramary S."/>
            <person name="Plett K.L."/>
            <person name="Tsai I.J."/>
            <person name="Slot J."/>
            <person name="Sipos G."/>
            <person name="Plett J."/>
            <person name="Nagy L.G."/>
            <person name="Grigoriev I.V."/>
        </authorList>
    </citation>
    <scope>NUCLEOTIDE SEQUENCE</scope>
    <source>
        <strain evidence="5">CCBAS 213</strain>
    </source>
</reference>
<dbReference type="Pfam" id="PF01753">
    <property type="entry name" value="zf-MYND"/>
    <property type="match status" value="1"/>
</dbReference>
<sequence length="321" mass="36165">MANGSVGRAFFERHSVLFFPGFDTIGVLLMEEKSQELAAHLNSGRPTNIRRPITYPCTVVNRVNSRKVKIQPHIGSSDDGVYLKLSDIQRLGLNDTGYTVVTRQGPCKVYSGVTFFFQNDYNNGIFRYHVPNILGLVADTVHSDATFNTRKEGIIGIPRIDKHLVFIHHSDVYIIHLSALSSLAQYFTNMVPLSDVAFDSALRPQFPSTGTYVADFSSVYSTALACQAPPYNVFRQNMTIPSFCFYEACRTCHKREGISCKLRICSQCKKEGRKMRALYCGEACQRADWQRHKAEHAGTQPWDVNSRPDIVVVPRLPMRMG</sequence>
<dbReference type="Gene3D" id="6.10.140.2220">
    <property type="match status" value="1"/>
</dbReference>
<dbReference type="RefSeq" id="XP_060333922.1">
    <property type="nucleotide sequence ID" value="XM_060472325.1"/>
</dbReference>
<evidence type="ECO:0000256" key="3">
    <source>
        <dbReference type="ARBA" id="ARBA00022833"/>
    </source>
</evidence>
<feature type="domain" description="MYND-type" evidence="4">
    <location>
        <begin position="249"/>
        <end position="295"/>
    </location>
</feature>
<keyword evidence="3" id="KW-0862">Zinc</keyword>